<comment type="caution">
    <text evidence="1">The sequence shown here is derived from an EMBL/GenBank/DDBJ whole genome shotgun (WGS) entry which is preliminary data.</text>
</comment>
<accession>A0A0R0CB22</accession>
<sequence>MRTTLHPHFCFNGLPMRKQYHFRQSADGLLAWDVHRLIDLAAPLPIEQLPVNEIAELDEPYWYDNEGDTPSGRSIAMHMQLVNAADLAYPIILCPQGRLMDGMHRAVKAVVLGIDSIQAHRLTVLPAPDFIGVDPDDLPYDD</sequence>
<dbReference type="EMBL" id="LDJI01000026">
    <property type="protein sequence ID" value="KRG63124.1"/>
    <property type="molecule type" value="Genomic_DNA"/>
</dbReference>
<dbReference type="PATRIC" id="fig|405444.3.peg.1845"/>
<dbReference type="Proteomes" id="UP000050864">
    <property type="component" value="Unassembled WGS sequence"/>
</dbReference>
<dbReference type="STRING" id="405444.ABB26_13720"/>
<proteinExistence type="predicted"/>
<protein>
    <recommendedName>
        <fullName evidence="3">ParB/Sulfiredoxin domain-containing protein</fullName>
    </recommendedName>
</protein>
<reference evidence="1 2" key="1">
    <citation type="submission" date="2015-05" db="EMBL/GenBank/DDBJ databases">
        <title>Genome sequencing and analysis of members of genus Stenotrophomonas.</title>
        <authorList>
            <person name="Patil P.P."/>
            <person name="Midha S."/>
            <person name="Patil P.B."/>
        </authorList>
    </citation>
    <scope>NUCLEOTIDE SEQUENCE [LARGE SCALE GENOMIC DNA]</scope>
    <source>
        <strain evidence="1 2">DSM 18929</strain>
    </source>
</reference>
<evidence type="ECO:0008006" key="3">
    <source>
        <dbReference type="Google" id="ProtNLM"/>
    </source>
</evidence>
<keyword evidence="2" id="KW-1185">Reference proteome</keyword>
<name>A0A0R0CB22_9GAMM</name>
<dbReference type="AlphaFoldDB" id="A0A0R0CB22"/>
<gene>
    <name evidence="1" type="ORF">ABB26_13720</name>
</gene>
<evidence type="ECO:0000313" key="2">
    <source>
        <dbReference type="Proteomes" id="UP000050864"/>
    </source>
</evidence>
<organism evidence="1 2">
    <name type="scientific">Stenotrophomonas humi</name>
    <dbReference type="NCBI Taxonomy" id="405444"/>
    <lineage>
        <taxon>Bacteria</taxon>
        <taxon>Pseudomonadati</taxon>
        <taxon>Pseudomonadota</taxon>
        <taxon>Gammaproteobacteria</taxon>
        <taxon>Lysobacterales</taxon>
        <taxon>Lysobacteraceae</taxon>
        <taxon>Stenotrophomonas</taxon>
    </lineage>
</organism>
<evidence type="ECO:0000313" key="1">
    <source>
        <dbReference type="EMBL" id="KRG63124.1"/>
    </source>
</evidence>